<dbReference type="KEGG" id="tsy:THSYN_07770"/>
<reference evidence="2 3" key="1">
    <citation type="submission" date="2017-03" db="EMBL/GenBank/DDBJ databases">
        <title>Complete genome sequence of Candidatus 'Thiodictyon syntrophicum' sp. nov. strain Cad16T, a photolithoautotroph purple sulfur bacterium isolated from an alpine meromictic lake.</title>
        <authorList>
            <person name="Luedin S.M."/>
            <person name="Pothier J.F."/>
            <person name="Danza F."/>
            <person name="Storelli N."/>
            <person name="Wittwer M."/>
            <person name="Tonolla M."/>
        </authorList>
    </citation>
    <scope>NUCLEOTIDE SEQUENCE [LARGE SCALE GENOMIC DNA]</scope>
    <source>
        <strain evidence="2 3">Cad16T</strain>
    </source>
</reference>
<evidence type="ECO:0000313" key="2">
    <source>
        <dbReference type="EMBL" id="AUB80860.1"/>
    </source>
</evidence>
<accession>A0A2K8U5K1</accession>
<organism evidence="2 3">
    <name type="scientific">Candidatus Thiodictyon syntrophicum</name>
    <dbReference type="NCBI Taxonomy" id="1166950"/>
    <lineage>
        <taxon>Bacteria</taxon>
        <taxon>Pseudomonadati</taxon>
        <taxon>Pseudomonadota</taxon>
        <taxon>Gammaproteobacteria</taxon>
        <taxon>Chromatiales</taxon>
        <taxon>Chromatiaceae</taxon>
        <taxon>Thiodictyon</taxon>
    </lineage>
</organism>
<keyword evidence="3" id="KW-1185">Reference proteome</keyword>
<dbReference type="InterPro" id="IPR018739">
    <property type="entry name" value="DUF2281"/>
</dbReference>
<feature type="domain" description="DUF2281" evidence="1">
    <location>
        <begin position="8"/>
        <end position="52"/>
    </location>
</feature>
<gene>
    <name evidence="2" type="ORF">THSYN_07770</name>
</gene>
<dbReference type="EMBL" id="CP020370">
    <property type="protein sequence ID" value="AUB80860.1"/>
    <property type="molecule type" value="Genomic_DNA"/>
</dbReference>
<evidence type="ECO:0000313" key="3">
    <source>
        <dbReference type="Proteomes" id="UP000232638"/>
    </source>
</evidence>
<proteinExistence type="predicted"/>
<dbReference type="Pfam" id="PF10047">
    <property type="entry name" value="DUF2281"/>
    <property type="match status" value="1"/>
</dbReference>
<evidence type="ECO:0000259" key="1">
    <source>
        <dbReference type="Pfam" id="PF10047"/>
    </source>
</evidence>
<name>A0A2K8U5K1_9GAMM</name>
<sequence>MTVAELAYEQIKTLPETQAREVLDFIGYLKEKSERAQWEDLMAAQAGSLASVWDNPEDEVWNDL</sequence>
<dbReference type="Proteomes" id="UP000232638">
    <property type="component" value="Chromosome"/>
</dbReference>
<dbReference type="OrthoDB" id="8451054at2"/>
<dbReference type="AlphaFoldDB" id="A0A2K8U5K1"/>
<dbReference type="RefSeq" id="WP_100918642.1">
    <property type="nucleotide sequence ID" value="NZ_CP020370.1"/>
</dbReference>
<protein>
    <recommendedName>
        <fullName evidence="1">DUF2281 domain-containing protein</fullName>
    </recommendedName>
</protein>